<dbReference type="PANTHER" id="PTHR36608">
    <property type="entry name" value="POLYPHENOL OXIDASE C, CHLOROPLASTIC-LIKE"/>
    <property type="match status" value="1"/>
</dbReference>
<gene>
    <name evidence="2" type="ORF">KI387_008727</name>
</gene>
<dbReference type="AlphaFoldDB" id="A0AA38CVW2"/>
<dbReference type="GO" id="GO:0004097">
    <property type="term" value="F:catechol oxidase activity"/>
    <property type="evidence" value="ECO:0007669"/>
    <property type="project" value="InterPro"/>
</dbReference>
<accession>A0AA38CVW2</accession>
<evidence type="ECO:0000313" key="3">
    <source>
        <dbReference type="Proteomes" id="UP000824469"/>
    </source>
</evidence>
<dbReference type="EMBL" id="JAHRHJ020000008">
    <property type="protein sequence ID" value="KAH9304323.1"/>
    <property type="molecule type" value="Genomic_DNA"/>
</dbReference>
<feature type="domain" description="Polyphenol oxidase C-terminal" evidence="1">
    <location>
        <begin position="13"/>
        <end position="98"/>
    </location>
</feature>
<reference evidence="2 3" key="1">
    <citation type="journal article" date="2021" name="Nat. Plants">
        <title>The Taxus genome provides insights into paclitaxel biosynthesis.</title>
        <authorList>
            <person name="Xiong X."/>
            <person name="Gou J."/>
            <person name="Liao Q."/>
            <person name="Li Y."/>
            <person name="Zhou Q."/>
            <person name="Bi G."/>
            <person name="Li C."/>
            <person name="Du R."/>
            <person name="Wang X."/>
            <person name="Sun T."/>
            <person name="Guo L."/>
            <person name="Liang H."/>
            <person name="Lu P."/>
            <person name="Wu Y."/>
            <person name="Zhang Z."/>
            <person name="Ro D.K."/>
            <person name="Shang Y."/>
            <person name="Huang S."/>
            <person name="Yan J."/>
        </authorList>
    </citation>
    <scope>NUCLEOTIDE SEQUENCE [LARGE SCALE GENOMIC DNA]</scope>
    <source>
        <strain evidence="2">Ta-2019</strain>
    </source>
</reference>
<dbReference type="Pfam" id="PF12143">
    <property type="entry name" value="PPO1_KFDV"/>
    <property type="match status" value="1"/>
</dbReference>
<dbReference type="PANTHER" id="PTHR36608:SF1">
    <property type="entry name" value="POLYPHENOL OXIDASE C, CHLOROPLASTIC-LIKE"/>
    <property type="match status" value="1"/>
</dbReference>
<organism evidence="2 3">
    <name type="scientific">Taxus chinensis</name>
    <name type="common">Chinese yew</name>
    <name type="synonym">Taxus wallichiana var. chinensis</name>
    <dbReference type="NCBI Taxonomy" id="29808"/>
    <lineage>
        <taxon>Eukaryota</taxon>
        <taxon>Viridiplantae</taxon>
        <taxon>Streptophyta</taxon>
        <taxon>Embryophyta</taxon>
        <taxon>Tracheophyta</taxon>
        <taxon>Spermatophyta</taxon>
        <taxon>Pinopsida</taxon>
        <taxon>Pinidae</taxon>
        <taxon>Conifers II</taxon>
        <taxon>Cupressales</taxon>
        <taxon>Taxaceae</taxon>
        <taxon>Taxus</taxon>
    </lineage>
</organism>
<comment type="caution">
    <text evidence="2">The sequence shown here is derived from an EMBL/GenBank/DDBJ whole genome shotgun (WGS) entry which is preliminary data.</text>
</comment>
<protein>
    <recommendedName>
        <fullName evidence="1">Polyphenol oxidase C-terminal domain-containing protein</fullName>
    </recommendedName>
</protein>
<proteinExistence type="predicted"/>
<sequence>KIIVERPPTRFNVQELLLVEGIRVQKNIAVKFDVFVNLDDQLLNTPYVNKGREEYVGTFVELARGATDDKHSGCGQSSLCLEISEVLADLKVGDEKTIE</sequence>
<evidence type="ECO:0000259" key="1">
    <source>
        <dbReference type="Pfam" id="PF12143"/>
    </source>
</evidence>
<feature type="non-terminal residue" evidence="2">
    <location>
        <position position="99"/>
    </location>
</feature>
<dbReference type="Proteomes" id="UP000824469">
    <property type="component" value="Unassembled WGS sequence"/>
</dbReference>
<dbReference type="InterPro" id="IPR022740">
    <property type="entry name" value="Polyphenol_oxidase_C"/>
</dbReference>
<feature type="non-terminal residue" evidence="2">
    <location>
        <position position="1"/>
    </location>
</feature>
<name>A0AA38CVW2_TAXCH</name>
<evidence type="ECO:0000313" key="2">
    <source>
        <dbReference type="EMBL" id="KAH9304323.1"/>
    </source>
</evidence>
<keyword evidence="3" id="KW-1185">Reference proteome</keyword>